<dbReference type="GO" id="GO:0005524">
    <property type="term" value="F:ATP binding"/>
    <property type="evidence" value="ECO:0007669"/>
    <property type="project" value="UniProtKB-KW"/>
</dbReference>
<evidence type="ECO:0000256" key="2">
    <source>
        <dbReference type="ARBA" id="ARBA00022605"/>
    </source>
</evidence>
<comment type="function">
    <text evidence="8">Catalyzes the transfer of a phosphate group to glutamate to form L-glutamate 5-phosphate.</text>
</comment>
<dbReference type="PROSITE" id="PS50890">
    <property type="entry name" value="PUA"/>
    <property type="match status" value="1"/>
</dbReference>
<feature type="binding site" evidence="8">
    <location>
        <position position="6"/>
    </location>
    <ligand>
        <name>ATP</name>
        <dbReference type="ChEBI" id="CHEBI:30616"/>
    </ligand>
</feature>
<dbReference type="GO" id="GO:0004349">
    <property type="term" value="F:glutamate 5-kinase activity"/>
    <property type="evidence" value="ECO:0007669"/>
    <property type="project" value="UniProtKB-UniRule"/>
</dbReference>
<gene>
    <name evidence="8" type="primary">proB</name>
    <name evidence="10" type="ORF">FYJ63_04290</name>
</gene>
<keyword evidence="5 8" id="KW-0547">Nucleotide-binding</keyword>
<dbReference type="CDD" id="cd21157">
    <property type="entry name" value="PUA_G5K"/>
    <property type="match status" value="1"/>
</dbReference>
<accession>A0A7K0K214</accession>
<feature type="binding site" evidence="8">
    <location>
        <position position="133"/>
    </location>
    <ligand>
        <name>substrate</name>
    </ligand>
</feature>
<keyword evidence="1 8" id="KW-0963">Cytoplasm</keyword>
<dbReference type="FunFam" id="3.40.1160.10:FF:000006">
    <property type="entry name" value="Glutamate 5-kinase"/>
    <property type="match status" value="1"/>
</dbReference>
<dbReference type="Gene3D" id="3.40.1160.10">
    <property type="entry name" value="Acetylglutamate kinase-like"/>
    <property type="match status" value="1"/>
</dbReference>
<dbReference type="InterPro" id="IPR001057">
    <property type="entry name" value="Glu/AcGlu_kinase"/>
</dbReference>
<dbReference type="GO" id="GO:0005829">
    <property type="term" value="C:cytosol"/>
    <property type="evidence" value="ECO:0007669"/>
    <property type="project" value="TreeGrafter"/>
</dbReference>
<dbReference type="InterPro" id="IPR019797">
    <property type="entry name" value="Glutamate_5-kinase_CS"/>
</dbReference>
<dbReference type="PANTHER" id="PTHR43654:SF1">
    <property type="entry name" value="ISOPENTENYL PHOSPHATE KINASE"/>
    <property type="match status" value="1"/>
</dbReference>
<dbReference type="InterPro" id="IPR005715">
    <property type="entry name" value="Glu_5kinase/COase_Synthase"/>
</dbReference>
<evidence type="ECO:0000256" key="7">
    <source>
        <dbReference type="ARBA" id="ARBA00022840"/>
    </source>
</evidence>
<comment type="caution">
    <text evidence="10">The sequence shown here is derived from an EMBL/GenBank/DDBJ whole genome shotgun (WGS) entry which is preliminary data.</text>
</comment>
<evidence type="ECO:0000256" key="4">
    <source>
        <dbReference type="ARBA" id="ARBA00022679"/>
    </source>
</evidence>
<protein>
    <recommendedName>
        <fullName evidence="8">Glutamate 5-kinase</fullName>
        <ecNumber evidence="8">2.7.2.11</ecNumber>
    </recommendedName>
    <alternativeName>
        <fullName evidence="8">Gamma-glutamyl kinase</fullName>
        <shortName evidence="8">GK</shortName>
    </alternativeName>
</protein>
<keyword evidence="11" id="KW-1185">Reference proteome</keyword>
<dbReference type="InterPro" id="IPR041739">
    <property type="entry name" value="G5K_ProB"/>
</dbReference>
<keyword evidence="4 8" id="KW-0808">Transferase</keyword>
<dbReference type="InterPro" id="IPR011529">
    <property type="entry name" value="Glu_5kinase"/>
</dbReference>
<dbReference type="SUPFAM" id="SSF53633">
    <property type="entry name" value="Carbamate kinase-like"/>
    <property type="match status" value="1"/>
</dbReference>
<dbReference type="InterPro" id="IPR002478">
    <property type="entry name" value="PUA"/>
</dbReference>
<dbReference type="PROSITE" id="PS00902">
    <property type="entry name" value="GLUTAMATE_5_KINASE"/>
    <property type="match status" value="1"/>
</dbReference>
<dbReference type="Proteomes" id="UP000442535">
    <property type="component" value="Unassembled WGS sequence"/>
</dbReference>
<dbReference type="PRINTS" id="PR00474">
    <property type="entry name" value="GLU5KINASE"/>
</dbReference>
<evidence type="ECO:0000256" key="5">
    <source>
        <dbReference type="ARBA" id="ARBA00022741"/>
    </source>
</evidence>
<feature type="binding site" evidence="8">
    <location>
        <begin position="206"/>
        <end position="212"/>
    </location>
    <ligand>
        <name>ATP</name>
        <dbReference type="ChEBI" id="CHEBI:30616"/>
    </ligand>
</feature>
<proteinExistence type="inferred from homology"/>
<comment type="similarity">
    <text evidence="8">Belongs to the glutamate 5-kinase family.</text>
</comment>
<feature type="binding site" evidence="8">
    <location>
        <position position="145"/>
    </location>
    <ligand>
        <name>substrate</name>
    </ligand>
</feature>
<feature type="domain" description="PUA" evidence="9">
    <location>
        <begin position="269"/>
        <end position="341"/>
    </location>
</feature>
<dbReference type="InterPro" id="IPR001048">
    <property type="entry name" value="Asp/Glu/Uridylate_kinase"/>
</dbReference>
<dbReference type="Pfam" id="PF01472">
    <property type="entry name" value="PUA"/>
    <property type="match status" value="1"/>
</dbReference>
<evidence type="ECO:0000256" key="3">
    <source>
        <dbReference type="ARBA" id="ARBA00022650"/>
    </source>
</evidence>
<dbReference type="EMBL" id="VUMY01000006">
    <property type="protein sequence ID" value="MST49459.1"/>
    <property type="molecule type" value="Genomic_DNA"/>
</dbReference>
<dbReference type="InterPro" id="IPR015947">
    <property type="entry name" value="PUA-like_sf"/>
</dbReference>
<organism evidence="10 11">
    <name type="scientific">Mobiluncus porci</name>
    <dbReference type="NCBI Taxonomy" id="2652278"/>
    <lineage>
        <taxon>Bacteria</taxon>
        <taxon>Bacillati</taxon>
        <taxon>Actinomycetota</taxon>
        <taxon>Actinomycetes</taxon>
        <taxon>Actinomycetales</taxon>
        <taxon>Actinomycetaceae</taxon>
        <taxon>Mobiluncus</taxon>
    </lineage>
</organism>
<keyword evidence="6 8" id="KW-0418">Kinase</keyword>
<dbReference type="SUPFAM" id="SSF88697">
    <property type="entry name" value="PUA domain-like"/>
    <property type="match status" value="1"/>
</dbReference>
<sequence length="361" mass="37904">MTTVVKIGSSSLTRPDGFLDLNRIDEVSRLLAEEVKHGEHVVLVSSGAISAGSQPLGRTERPKDLATAQAVAAVGQGLLMYRWTQALAWQGVVAAQILLSAAEVVGRAQYNNACRALEKLEALGVIPVINENDAVATDEVRFGDNDRLAAIVAHMVKAERLILCTDVDGLFTAHPSNPEALRIAEVRGLEDLEGIDIGQVGSRWGTGGMRTKLLAAQVAASNGTEVTLTSTNLLGEALAGEKVGTVFRVTGKRRGLKQLWLAYAATAQGRLVLDDGAAKAITVGKKSLLAAGVTAVEGAFEAGEVVELTDQSGEIIAKGVSAYSSAQVKAIISGNQTDLAKSGLTDLGPVVHRDYLAETRY</sequence>
<dbReference type="NCBIfam" id="TIGR01027">
    <property type="entry name" value="proB"/>
    <property type="match status" value="1"/>
</dbReference>
<evidence type="ECO:0000259" key="9">
    <source>
        <dbReference type="SMART" id="SM00359"/>
    </source>
</evidence>
<dbReference type="SMART" id="SM00359">
    <property type="entry name" value="PUA"/>
    <property type="match status" value="1"/>
</dbReference>
<dbReference type="CDD" id="cd04242">
    <property type="entry name" value="AAK_G5K_ProB"/>
    <property type="match status" value="1"/>
</dbReference>
<dbReference type="UniPathway" id="UPA00098">
    <property type="reaction ID" value="UER00359"/>
</dbReference>
<dbReference type="Gene3D" id="2.30.130.10">
    <property type="entry name" value="PUA domain"/>
    <property type="match status" value="1"/>
</dbReference>
<dbReference type="InterPro" id="IPR036393">
    <property type="entry name" value="AceGlu_kinase-like_sf"/>
</dbReference>
<feature type="binding site" evidence="8">
    <location>
        <position position="46"/>
    </location>
    <ligand>
        <name>substrate</name>
    </ligand>
</feature>
<keyword evidence="3 8" id="KW-0641">Proline biosynthesis</keyword>
<evidence type="ECO:0000256" key="1">
    <source>
        <dbReference type="ARBA" id="ARBA00022490"/>
    </source>
</evidence>
<evidence type="ECO:0000313" key="11">
    <source>
        <dbReference type="Proteomes" id="UP000442535"/>
    </source>
</evidence>
<evidence type="ECO:0000256" key="8">
    <source>
        <dbReference type="HAMAP-Rule" id="MF_00456"/>
    </source>
</evidence>
<dbReference type="GO" id="GO:0055129">
    <property type="term" value="P:L-proline biosynthetic process"/>
    <property type="evidence" value="ECO:0007669"/>
    <property type="project" value="UniProtKB-UniRule"/>
</dbReference>
<keyword evidence="7 8" id="KW-0067">ATP-binding</keyword>
<dbReference type="AlphaFoldDB" id="A0A7K0K214"/>
<reference evidence="10 11" key="1">
    <citation type="submission" date="2019-08" db="EMBL/GenBank/DDBJ databases">
        <title>In-depth cultivation of the pig gut microbiome towards novel bacterial diversity and tailored functional studies.</title>
        <authorList>
            <person name="Wylensek D."/>
            <person name="Hitch T.C.A."/>
            <person name="Clavel T."/>
        </authorList>
    </citation>
    <scope>NUCLEOTIDE SEQUENCE [LARGE SCALE GENOMIC DNA]</scope>
    <source>
        <strain evidence="10 11">RF-GAM-744-WT-7</strain>
    </source>
</reference>
<evidence type="ECO:0000313" key="10">
    <source>
        <dbReference type="EMBL" id="MST49459.1"/>
    </source>
</evidence>
<comment type="pathway">
    <text evidence="8">Amino-acid biosynthesis; L-proline biosynthesis; L-glutamate 5-semialdehyde from L-glutamate: step 1/2.</text>
</comment>
<dbReference type="EC" id="2.7.2.11" evidence="8"/>
<dbReference type="InterPro" id="IPR036974">
    <property type="entry name" value="PUA_sf"/>
</dbReference>
<dbReference type="RefSeq" id="WP_287848046.1">
    <property type="nucleotide sequence ID" value="NZ_VUMY01000006.1"/>
</dbReference>
<dbReference type="PANTHER" id="PTHR43654">
    <property type="entry name" value="GLUTAMATE 5-KINASE"/>
    <property type="match status" value="1"/>
</dbReference>
<name>A0A7K0K214_9ACTO</name>
<comment type="catalytic activity">
    <reaction evidence="8">
        <text>L-glutamate + ATP = L-glutamyl 5-phosphate + ADP</text>
        <dbReference type="Rhea" id="RHEA:14877"/>
        <dbReference type="ChEBI" id="CHEBI:29985"/>
        <dbReference type="ChEBI" id="CHEBI:30616"/>
        <dbReference type="ChEBI" id="CHEBI:58274"/>
        <dbReference type="ChEBI" id="CHEBI:456216"/>
        <dbReference type="EC" id="2.7.2.11"/>
    </reaction>
</comment>
<keyword evidence="2 8" id="KW-0028">Amino-acid biosynthesis</keyword>
<evidence type="ECO:0000256" key="6">
    <source>
        <dbReference type="ARBA" id="ARBA00022777"/>
    </source>
</evidence>
<dbReference type="HAMAP" id="MF_00456">
    <property type="entry name" value="ProB"/>
    <property type="match status" value="1"/>
</dbReference>
<comment type="subcellular location">
    <subcellularLocation>
        <location evidence="8">Cytoplasm</location>
    </subcellularLocation>
</comment>
<dbReference type="Pfam" id="PF00696">
    <property type="entry name" value="AA_kinase"/>
    <property type="match status" value="1"/>
</dbReference>
<dbReference type="PIRSF" id="PIRSF000729">
    <property type="entry name" value="GK"/>
    <property type="match status" value="1"/>
</dbReference>
<dbReference type="GO" id="GO:0003723">
    <property type="term" value="F:RNA binding"/>
    <property type="evidence" value="ECO:0007669"/>
    <property type="project" value="InterPro"/>
</dbReference>
<feature type="binding site" evidence="8">
    <location>
        <begin position="165"/>
        <end position="166"/>
    </location>
    <ligand>
        <name>ATP</name>
        <dbReference type="ChEBI" id="CHEBI:30616"/>
    </ligand>
</feature>